<sequence length="174" mass="19627">MFPRIGMPHKRRQVNSLEWREGERYTVRTKMSLRQSGVGERTTTAIQRHSVTVYESRSTASFDDIPFTIILPFPSLHVKKKKPCGGDVSERAHVCVCGGIITARPSAPDLLHLTSSCCSIPRTPTFLRPYDADQNQIKREAQIKPLHCFKRNPTDVPVIVCARSVRGGSRVSRR</sequence>
<dbReference type="AlphaFoldDB" id="A0A2V1DVE4"/>
<keyword evidence="2" id="KW-1185">Reference proteome</keyword>
<name>A0A2V1DVE4_9PLEO</name>
<evidence type="ECO:0000313" key="2">
    <source>
        <dbReference type="Proteomes" id="UP000244855"/>
    </source>
</evidence>
<proteinExistence type="predicted"/>
<organism evidence="1 2">
    <name type="scientific">Periconia macrospinosa</name>
    <dbReference type="NCBI Taxonomy" id="97972"/>
    <lineage>
        <taxon>Eukaryota</taxon>
        <taxon>Fungi</taxon>
        <taxon>Dikarya</taxon>
        <taxon>Ascomycota</taxon>
        <taxon>Pezizomycotina</taxon>
        <taxon>Dothideomycetes</taxon>
        <taxon>Pleosporomycetidae</taxon>
        <taxon>Pleosporales</taxon>
        <taxon>Massarineae</taxon>
        <taxon>Periconiaceae</taxon>
        <taxon>Periconia</taxon>
    </lineage>
</organism>
<gene>
    <name evidence="1" type="ORF">DM02DRAFT_312179</name>
</gene>
<dbReference type="Proteomes" id="UP000244855">
    <property type="component" value="Unassembled WGS sequence"/>
</dbReference>
<accession>A0A2V1DVE4</accession>
<dbReference type="EMBL" id="KZ805346">
    <property type="protein sequence ID" value="PVI02141.1"/>
    <property type="molecule type" value="Genomic_DNA"/>
</dbReference>
<evidence type="ECO:0000313" key="1">
    <source>
        <dbReference type="EMBL" id="PVI02141.1"/>
    </source>
</evidence>
<protein>
    <submittedName>
        <fullName evidence="1">Uncharacterized protein</fullName>
    </submittedName>
</protein>
<reference evidence="1 2" key="1">
    <citation type="journal article" date="2018" name="Sci. Rep.">
        <title>Comparative genomics provides insights into the lifestyle and reveals functional heterogeneity of dark septate endophytic fungi.</title>
        <authorList>
            <person name="Knapp D.G."/>
            <person name="Nemeth J.B."/>
            <person name="Barry K."/>
            <person name="Hainaut M."/>
            <person name="Henrissat B."/>
            <person name="Johnson J."/>
            <person name="Kuo A."/>
            <person name="Lim J.H.P."/>
            <person name="Lipzen A."/>
            <person name="Nolan M."/>
            <person name="Ohm R.A."/>
            <person name="Tamas L."/>
            <person name="Grigoriev I.V."/>
            <person name="Spatafora J.W."/>
            <person name="Nagy L.G."/>
            <person name="Kovacs G.M."/>
        </authorList>
    </citation>
    <scope>NUCLEOTIDE SEQUENCE [LARGE SCALE GENOMIC DNA]</scope>
    <source>
        <strain evidence="1 2">DSE2036</strain>
    </source>
</reference>